<dbReference type="InterPro" id="IPR051397">
    <property type="entry name" value="Zn-ADH-like_protein"/>
</dbReference>
<evidence type="ECO:0000313" key="3">
    <source>
        <dbReference type="Proteomes" id="UP000256304"/>
    </source>
</evidence>
<dbReference type="Proteomes" id="UP000256304">
    <property type="component" value="Unassembled WGS sequence"/>
</dbReference>
<dbReference type="SUPFAM" id="SSF51735">
    <property type="entry name" value="NAD(P)-binding Rossmann-fold domains"/>
    <property type="match status" value="1"/>
</dbReference>
<comment type="caution">
    <text evidence="2">The sequence shown here is derived from an EMBL/GenBank/DDBJ whole genome shotgun (WGS) entry which is preliminary data.</text>
</comment>
<dbReference type="InterPro" id="IPR011032">
    <property type="entry name" value="GroES-like_sf"/>
</dbReference>
<proteinExistence type="predicted"/>
<sequence>MMNARVVVTEYGGPEKLKVVEEPLRPVQRDEVLVRVLSAGVALADVMRREGKYPGSPRVPFTPGYDAVGVVEELGEDVSYVRKGERVAVFYNGTGGYAAYVYAKSDELYPVPDQLDASLAVAILLNYVTAYQMLHRFANVAEGERILIHGASGGTGTALLELGRLAGAKMFGTASKAKHDTVAHYGAVPIDYRREDFVQAVRERAPEGMDAAFDPIGGDNWERSFQTLHPNGRFVGYGYTSVLGQGDSSQWMKDWASMAANRTTPKGNPAYLYSVTTLRMEHPEWFREDLKHLFQLLADGRISPIIAARIPLREAAQAHQLLETSQITGKIVLINR</sequence>
<organism evidence="2 3">
    <name type="scientific">Paenibacillus taihuensis</name>
    <dbReference type="NCBI Taxonomy" id="1156355"/>
    <lineage>
        <taxon>Bacteria</taxon>
        <taxon>Bacillati</taxon>
        <taxon>Bacillota</taxon>
        <taxon>Bacilli</taxon>
        <taxon>Bacillales</taxon>
        <taxon>Paenibacillaceae</taxon>
        <taxon>Paenibacillus</taxon>
    </lineage>
</organism>
<evidence type="ECO:0000313" key="2">
    <source>
        <dbReference type="EMBL" id="REE83892.1"/>
    </source>
</evidence>
<dbReference type="PANTHER" id="PTHR43677:SF4">
    <property type="entry name" value="QUINONE OXIDOREDUCTASE-LIKE PROTEIN 2"/>
    <property type="match status" value="1"/>
</dbReference>
<dbReference type="InterPro" id="IPR020843">
    <property type="entry name" value="ER"/>
</dbReference>
<keyword evidence="3" id="KW-1185">Reference proteome</keyword>
<name>A0A3D9S5P7_9BACL</name>
<dbReference type="RefSeq" id="WP_116189813.1">
    <property type="nucleotide sequence ID" value="NZ_QTTN01000016.1"/>
</dbReference>
<dbReference type="SUPFAM" id="SSF50129">
    <property type="entry name" value="GroES-like"/>
    <property type="match status" value="1"/>
</dbReference>
<dbReference type="Pfam" id="PF08240">
    <property type="entry name" value="ADH_N"/>
    <property type="match status" value="1"/>
</dbReference>
<evidence type="ECO:0000259" key="1">
    <source>
        <dbReference type="SMART" id="SM00829"/>
    </source>
</evidence>
<dbReference type="OrthoDB" id="9792162at2"/>
<dbReference type="PANTHER" id="PTHR43677">
    <property type="entry name" value="SHORT-CHAIN DEHYDROGENASE/REDUCTASE"/>
    <property type="match status" value="1"/>
</dbReference>
<dbReference type="CDD" id="cd08273">
    <property type="entry name" value="MDR8"/>
    <property type="match status" value="1"/>
</dbReference>
<dbReference type="InterPro" id="IPR013154">
    <property type="entry name" value="ADH-like_N"/>
</dbReference>
<dbReference type="GO" id="GO:0016491">
    <property type="term" value="F:oxidoreductase activity"/>
    <property type="evidence" value="ECO:0007669"/>
    <property type="project" value="InterPro"/>
</dbReference>
<feature type="domain" description="Enoyl reductase (ER)" evidence="1">
    <location>
        <begin position="12"/>
        <end position="333"/>
    </location>
</feature>
<protein>
    <submittedName>
        <fullName evidence="2">NADPH:quinone reductase-like Zn-dependent oxidoreductase</fullName>
    </submittedName>
</protein>
<dbReference type="EMBL" id="QTTN01000016">
    <property type="protein sequence ID" value="REE83892.1"/>
    <property type="molecule type" value="Genomic_DNA"/>
</dbReference>
<dbReference type="Pfam" id="PF13602">
    <property type="entry name" value="ADH_zinc_N_2"/>
    <property type="match status" value="1"/>
</dbReference>
<dbReference type="Gene3D" id="3.90.180.10">
    <property type="entry name" value="Medium-chain alcohol dehydrogenases, catalytic domain"/>
    <property type="match status" value="1"/>
</dbReference>
<dbReference type="InterPro" id="IPR036291">
    <property type="entry name" value="NAD(P)-bd_dom_sf"/>
</dbReference>
<accession>A0A3D9S5P7</accession>
<dbReference type="SMART" id="SM00829">
    <property type="entry name" value="PKS_ER"/>
    <property type="match status" value="1"/>
</dbReference>
<dbReference type="Gene3D" id="3.40.50.720">
    <property type="entry name" value="NAD(P)-binding Rossmann-like Domain"/>
    <property type="match status" value="1"/>
</dbReference>
<dbReference type="AlphaFoldDB" id="A0A3D9S5P7"/>
<gene>
    <name evidence="2" type="ORF">A8990_11671</name>
</gene>
<reference evidence="2 3" key="1">
    <citation type="submission" date="2018-08" db="EMBL/GenBank/DDBJ databases">
        <title>Genomic Encyclopedia of Type Strains, Phase III (KMG-III): the genomes of soil and plant-associated and newly described type strains.</title>
        <authorList>
            <person name="Whitman W."/>
        </authorList>
    </citation>
    <scope>NUCLEOTIDE SEQUENCE [LARGE SCALE GENOMIC DNA]</scope>
    <source>
        <strain evidence="2 3">CGMCC 1.10966</strain>
    </source>
</reference>